<name>G5AG54_PHYSP</name>
<dbReference type="PANTHER" id="PTHR46586">
    <property type="entry name" value="ANKYRIN REPEAT-CONTAINING PROTEIN"/>
    <property type="match status" value="1"/>
</dbReference>
<dbReference type="RefSeq" id="XP_009539097.1">
    <property type="nucleotide sequence ID" value="XM_009540802.1"/>
</dbReference>
<evidence type="ECO:0000313" key="1">
    <source>
        <dbReference type="EMBL" id="EGZ05566.1"/>
    </source>
</evidence>
<dbReference type="AlphaFoldDB" id="G5AG54"/>
<dbReference type="InterPro" id="IPR036770">
    <property type="entry name" value="Ankyrin_rpt-contain_sf"/>
</dbReference>
<dbReference type="KEGG" id="psoj:PHYSODRAFT_534123"/>
<dbReference type="SUPFAM" id="SSF48403">
    <property type="entry name" value="Ankyrin repeat"/>
    <property type="match status" value="1"/>
</dbReference>
<organism evidence="1 2">
    <name type="scientific">Phytophthora sojae (strain P6497)</name>
    <name type="common">Soybean stem and root rot agent</name>
    <name type="synonym">Phytophthora megasperma f. sp. glycines</name>
    <dbReference type="NCBI Taxonomy" id="1094619"/>
    <lineage>
        <taxon>Eukaryota</taxon>
        <taxon>Sar</taxon>
        <taxon>Stramenopiles</taxon>
        <taxon>Oomycota</taxon>
        <taxon>Peronosporomycetes</taxon>
        <taxon>Peronosporales</taxon>
        <taxon>Peronosporaceae</taxon>
        <taxon>Phytophthora</taxon>
    </lineage>
</organism>
<protein>
    <submittedName>
        <fullName evidence="1">Uncharacterized protein</fullName>
    </submittedName>
</protein>
<dbReference type="Gene3D" id="1.25.40.20">
    <property type="entry name" value="Ankyrin repeat-containing domain"/>
    <property type="match status" value="1"/>
</dbReference>
<dbReference type="EMBL" id="JH159166">
    <property type="protein sequence ID" value="EGZ05566.1"/>
    <property type="molecule type" value="Genomic_DNA"/>
</dbReference>
<keyword evidence="2" id="KW-1185">Reference proteome</keyword>
<proteinExistence type="predicted"/>
<dbReference type="InParanoid" id="G5AG54"/>
<dbReference type="InterPro" id="IPR052050">
    <property type="entry name" value="SecEffector_AnkRepeat"/>
</dbReference>
<accession>G5AG54</accession>
<evidence type="ECO:0000313" key="2">
    <source>
        <dbReference type="Proteomes" id="UP000002640"/>
    </source>
</evidence>
<dbReference type="SMR" id="G5AG54"/>
<dbReference type="GeneID" id="20661954"/>
<reference evidence="1 2" key="1">
    <citation type="journal article" date="2006" name="Science">
        <title>Phytophthora genome sequences uncover evolutionary origins and mechanisms of pathogenesis.</title>
        <authorList>
            <person name="Tyler B.M."/>
            <person name="Tripathy S."/>
            <person name="Zhang X."/>
            <person name="Dehal P."/>
            <person name="Jiang R.H."/>
            <person name="Aerts A."/>
            <person name="Arredondo F.D."/>
            <person name="Baxter L."/>
            <person name="Bensasson D."/>
            <person name="Beynon J.L."/>
            <person name="Chapman J."/>
            <person name="Damasceno C.M."/>
            <person name="Dorrance A.E."/>
            <person name="Dou D."/>
            <person name="Dickerman A.W."/>
            <person name="Dubchak I.L."/>
            <person name="Garbelotto M."/>
            <person name="Gijzen M."/>
            <person name="Gordon S.G."/>
            <person name="Govers F."/>
            <person name="Grunwald N.J."/>
            <person name="Huang W."/>
            <person name="Ivors K.L."/>
            <person name="Jones R.W."/>
            <person name="Kamoun S."/>
            <person name="Krampis K."/>
            <person name="Lamour K.H."/>
            <person name="Lee M.K."/>
            <person name="McDonald W.H."/>
            <person name="Medina M."/>
            <person name="Meijer H.J."/>
            <person name="Nordberg E.K."/>
            <person name="Maclean D.J."/>
            <person name="Ospina-Giraldo M.D."/>
            <person name="Morris P.F."/>
            <person name="Phuntumart V."/>
            <person name="Putnam N.H."/>
            <person name="Rash S."/>
            <person name="Rose J.K."/>
            <person name="Sakihama Y."/>
            <person name="Salamov A.A."/>
            <person name="Savidor A."/>
            <person name="Scheuring C.F."/>
            <person name="Smith B.M."/>
            <person name="Sobral B.W."/>
            <person name="Terry A."/>
            <person name="Torto-Alalibo T.A."/>
            <person name="Win J."/>
            <person name="Xu Z."/>
            <person name="Zhang H."/>
            <person name="Grigoriev I.V."/>
            <person name="Rokhsar D.S."/>
            <person name="Boore J.L."/>
        </authorList>
    </citation>
    <scope>NUCLEOTIDE SEQUENCE [LARGE SCALE GENOMIC DNA]</scope>
    <source>
        <strain evidence="1 2">P6497</strain>
    </source>
</reference>
<sequence>MGPVELRVVAFVLQHQPYIAAPEELGSDISRLLGPSSNLSLSDACHFGSILLLDWIWESSCSSAAVRANAWSLSNFLRSDTHYYRWQFARAVTVAAGRGDLSVLTWIFEHFSGCVGPVETVEAAAANGHLAVLKYLDAVGGGRAYSNDRAPDVPLEWNGPGNYVCWGGKSMQKAVENGHADVARWLYSNTPYEPVYGEIDLVICGALKLGDVELAQLFMPPGRNLFDYAFDCPHPDVIELMLEGGHLERNQNASAIAIVSLAAHGRLDLLERVAKIYTPPPTDDIIWLDHWRQAMVEAIKRDDLPLLQWLVQLPSGRMLLENKTLGDQASRMLGLAASNGCVEIMQFLHEEGIADGYEDALVKGVRSGHLHAVKWLLPRVKRPTNENLMDEAAKSEGCSFKAIEAAISNGHLQVAFWLRGHYPHHFPAMVGKSISSDKTLEVLLFLHVHYPHVFTIWFRARIQRPLVSTSRTESGGLVVQWLETHHPDYDISDL</sequence>
<gene>
    <name evidence="1" type="ORF">PHYSODRAFT_534123</name>
</gene>
<dbReference type="OMA" id="HVFTIWF"/>
<dbReference type="PANTHER" id="PTHR46586:SF3">
    <property type="entry name" value="ANKYRIN REPEAT-CONTAINING PROTEIN"/>
    <property type="match status" value="1"/>
</dbReference>
<dbReference type="Proteomes" id="UP000002640">
    <property type="component" value="Unassembled WGS sequence"/>
</dbReference>